<dbReference type="PANTHER" id="PTHR11545:SF2">
    <property type="entry name" value="LARGE RIBOSOMAL SUBUNIT PROTEIN UL13M"/>
    <property type="match status" value="1"/>
</dbReference>
<sequence>MKTYVAKKGELEQKWFLVDASGIPLGRLASKVAQVLRGKGKPQYTPNLDCGDHVVVVNAAKVRLTGSKLQNKTLKRHSGFQGGLRTDKYQDLMVKRPEKVIELAVKGMLPKTTLARSNFSKLHVYVGGEHPHIAQGPKAVTL</sequence>
<dbReference type="GO" id="GO:0006412">
    <property type="term" value="P:translation"/>
    <property type="evidence" value="ECO:0007669"/>
    <property type="project" value="UniProtKB-UniRule"/>
</dbReference>
<dbReference type="PIRSF" id="PIRSF002181">
    <property type="entry name" value="Ribosomal_L13"/>
    <property type="match status" value="1"/>
</dbReference>
<dbReference type="GO" id="GO:0017148">
    <property type="term" value="P:negative regulation of translation"/>
    <property type="evidence" value="ECO:0007669"/>
    <property type="project" value="TreeGrafter"/>
</dbReference>
<comment type="similarity">
    <text evidence="1 5">Belongs to the universal ribosomal protein uL13 family.</text>
</comment>
<organism evidence="6 7">
    <name type="scientific">candidate division TA06 bacterium</name>
    <dbReference type="NCBI Taxonomy" id="2250710"/>
    <lineage>
        <taxon>Bacteria</taxon>
        <taxon>Bacteria division TA06</taxon>
    </lineage>
</organism>
<comment type="subunit">
    <text evidence="5">Part of the 50S ribosomal subunit.</text>
</comment>
<evidence type="ECO:0000313" key="6">
    <source>
        <dbReference type="EMBL" id="MBI4725644.1"/>
    </source>
</evidence>
<evidence type="ECO:0000256" key="3">
    <source>
        <dbReference type="ARBA" id="ARBA00023274"/>
    </source>
</evidence>
<dbReference type="InterPro" id="IPR005822">
    <property type="entry name" value="Ribosomal_uL13"/>
</dbReference>
<dbReference type="PANTHER" id="PTHR11545">
    <property type="entry name" value="RIBOSOMAL PROTEIN L13"/>
    <property type="match status" value="1"/>
</dbReference>
<evidence type="ECO:0000313" key="7">
    <source>
        <dbReference type="Proteomes" id="UP000736328"/>
    </source>
</evidence>
<dbReference type="GO" id="GO:0003729">
    <property type="term" value="F:mRNA binding"/>
    <property type="evidence" value="ECO:0007669"/>
    <property type="project" value="TreeGrafter"/>
</dbReference>
<name>A0A933MII0_UNCT6</name>
<dbReference type="GO" id="GO:0022625">
    <property type="term" value="C:cytosolic large ribosomal subunit"/>
    <property type="evidence" value="ECO:0007669"/>
    <property type="project" value="TreeGrafter"/>
</dbReference>
<dbReference type="Gene3D" id="3.90.1180.10">
    <property type="entry name" value="Ribosomal protein L13"/>
    <property type="match status" value="1"/>
</dbReference>
<dbReference type="EMBL" id="JACQXR010000003">
    <property type="protein sequence ID" value="MBI4725644.1"/>
    <property type="molecule type" value="Genomic_DNA"/>
</dbReference>
<evidence type="ECO:0000256" key="5">
    <source>
        <dbReference type="HAMAP-Rule" id="MF_01366"/>
    </source>
</evidence>
<dbReference type="Proteomes" id="UP000736328">
    <property type="component" value="Unassembled WGS sequence"/>
</dbReference>
<dbReference type="InterPro" id="IPR036899">
    <property type="entry name" value="Ribosomal_uL13_sf"/>
</dbReference>
<dbReference type="HAMAP" id="MF_01366">
    <property type="entry name" value="Ribosomal_uL13"/>
    <property type="match status" value="1"/>
</dbReference>
<keyword evidence="2 5" id="KW-0689">Ribosomal protein</keyword>
<proteinExistence type="inferred from homology"/>
<dbReference type="CDD" id="cd00392">
    <property type="entry name" value="Ribosomal_L13"/>
    <property type="match status" value="1"/>
</dbReference>
<dbReference type="AlphaFoldDB" id="A0A933MII0"/>
<dbReference type="Pfam" id="PF00572">
    <property type="entry name" value="Ribosomal_L13"/>
    <property type="match status" value="1"/>
</dbReference>
<dbReference type="GO" id="GO:0003735">
    <property type="term" value="F:structural constituent of ribosome"/>
    <property type="evidence" value="ECO:0007669"/>
    <property type="project" value="InterPro"/>
</dbReference>
<protein>
    <recommendedName>
        <fullName evidence="4 5">Large ribosomal subunit protein uL13</fullName>
    </recommendedName>
</protein>
<evidence type="ECO:0000256" key="2">
    <source>
        <dbReference type="ARBA" id="ARBA00022980"/>
    </source>
</evidence>
<accession>A0A933MII0</accession>
<keyword evidence="3 5" id="KW-0687">Ribonucleoprotein</keyword>
<dbReference type="FunFam" id="3.90.1180.10:FF:000001">
    <property type="entry name" value="50S ribosomal protein L13"/>
    <property type="match status" value="1"/>
</dbReference>
<comment type="function">
    <text evidence="5">This protein is one of the early assembly proteins of the 50S ribosomal subunit, although it is not seen to bind rRNA by itself. It is important during the early stages of 50S assembly.</text>
</comment>
<evidence type="ECO:0000256" key="1">
    <source>
        <dbReference type="ARBA" id="ARBA00006227"/>
    </source>
</evidence>
<dbReference type="SUPFAM" id="SSF52161">
    <property type="entry name" value="Ribosomal protein L13"/>
    <property type="match status" value="1"/>
</dbReference>
<reference evidence="6" key="1">
    <citation type="submission" date="2020-07" db="EMBL/GenBank/DDBJ databases">
        <title>Huge and variable diversity of episymbiotic CPR bacteria and DPANN archaea in groundwater ecosystems.</title>
        <authorList>
            <person name="He C.Y."/>
            <person name="Keren R."/>
            <person name="Whittaker M."/>
            <person name="Farag I.F."/>
            <person name="Doudna J."/>
            <person name="Cate J.H.D."/>
            <person name="Banfield J.F."/>
        </authorList>
    </citation>
    <scope>NUCLEOTIDE SEQUENCE</scope>
    <source>
        <strain evidence="6">NC_groundwater_1520_Pr4_B-0.1um_53_5</strain>
    </source>
</reference>
<evidence type="ECO:0000256" key="4">
    <source>
        <dbReference type="ARBA" id="ARBA00035201"/>
    </source>
</evidence>
<comment type="caution">
    <text evidence="6">The sequence shown here is derived from an EMBL/GenBank/DDBJ whole genome shotgun (WGS) entry which is preliminary data.</text>
</comment>
<dbReference type="NCBIfam" id="TIGR01066">
    <property type="entry name" value="rplM_bact"/>
    <property type="match status" value="1"/>
</dbReference>
<gene>
    <name evidence="5 6" type="primary">rplM</name>
    <name evidence="6" type="ORF">HY768_00200</name>
</gene>
<dbReference type="InterPro" id="IPR005823">
    <property type="entry name" value="Ribosomal_uL13_bac-type"/>
</dbReference>